<dbReference type="InterPro" id="IPR008018">
    <property type="entry name" value="Phage_tail_attach_FII"/>
</dbReference>
<gene>
    <name evidence="1" type="ORF">SR894_08775</name>
</gene>
<dbReference type="Gene3D" id="2.40.10.180">
    <property type="entry name" value="Phage tail proteins"/>
    <property type="match status" value="1"/>
</dbReference>
<dbReference type="EMBL" id="CP140255">
    <property type="protein sequence ID" value="WQH14617.1"/>
    <property type="molecule type" value="Genomic_DNA"/>
</dbReference>
<keyword evidence="2" id="KW-1185">Reference proteome</keyword>
<evidence type="ECO:0000313" key="1">
    <source>
        <dbReference type="EMBL" id="WQH14617.1"/>
    </source>
</evidence>
<organism evidence="1 2">
    <name type="scientific">Vreelandella neptunia</name>
    <dbReference type="NCBI Taxonomy" id="115551"/>
    <lineage>
        <taxon>Bacteria</taxon>
        <taxon>Pseudomonadati</taxon>
        <taxon>Pseudomonadota</taxon>
        <taxon>Gammaproteobacteria</taxon>
        <taxon>Oceanospirillales</taxon>
        <taxon>Halomonadaceae</taxon>
        <taxon>Vreelandella</taxon>
    </lineage>
</organism>
<reference evidence="1 2" key="1">
    <citation type="submission" date="2023-11" db="EMBL/GenBank/DDBJ databases">
        <title>MicrobeMod: A computational toolkit for identifying prokaryotic methylation and restriction-modification with nanopore sequencing.</title>
        <authorList>
            <person name="Crits-Christoph A."/>
            <person name="Kang S.C."/>
            <person name="Lee H."/>
            <person name="Ostrov N."/>
        </authorList>
    </citation>
    <scope>NUCLEOTIDE SEQUENCE [LARGE SCALE GENOMIC DNA]</scope>
    <source>
        <strain evidence="1 2">ATCC BAA-805</strain>
    </source>
</reference>
<name>A0ABZ0YTQ4_9GAMM</name>
<proteinExistence type="predicted"/>
<dbReference type="RefSeq" id="WP_223288802.1">
    <property type="nucleotide sequence ID" value="NZ_CP140255.1"/>
</dbReference>
<accession>A0ABZ0YTQ4</accession>
<sequence>MSAFDDDVLSDLPSIYADAGDPVDYEGSGFTASAVLAIKDNSFEVYDQDQVAMRVATFSVQTADVPTSRQGDRIITPSRTWTVQEILEDDGFARRLWVS</sequence>
<dbReference type="Proteomes" id="UP001324794">
    <property type="component" value="Chromosome"/>
</dbReference>
<protein>
    <submittedName>
        <fullName evidence="1">Uncharacterized protein</fullName>
    </submittedName>
</protein>
<dbReference type="Pfam" id="PF05354">
    <property type="entry name" value="Phage_attach"/>
    <property type="match status" value="1"/>
</dbReference>
<evidence type="ECO:0000313" key="2">
    <source>
        <dbReference type="Proteomes" id="UP001324794"/>
    </source>
</evidence>
<dbReference type="InterPro" id="IPR053734">
    <property type="entry name" value="Phage_Head-Tail_Connect_sf"/>
</dbReference>